<dbReference type="GO" id="GO:0005829">
    <property type="term" value="C:cytosol"/>
    <property type="evidence" value="ECO:0007669"/>
    <property type="project" value="UniProtKB-ARBA"/>
</dbReference>
<dbReference type="PANTHER" id="PTHR43660:SF1">
    <property type="entry name" value="DIPEPTIDYL CARBOXYPEPTIDASE"/>
    <property type="match status" value="1"/>
</dbReference>
<keyword evidence="2 7" id="KW-0645">Protease</keyword>
<evidence type="ECO:0000256" key="1">
    <source>
        <dbReference type="ARBA" id="ARBA00006040"/>
    </source>
</evidence>
<keyword evidence="5 7" id="KW-0862">Zinc</keyword>
<evidence type="ECO:0000256" key="6">
    <source>
        <dbReference type="ARBA" id="ARBA00023049"/>
    </source>
</evidence>
<feature type="region of interest" description="Disordered" evidence="8">
    <location>
        <begin position="669"/>
        <end position="690"/>
    </location>
</feature>
<proteinExistence type="inferred from homology"/>
<evidence type="ECO:0000256" key="8">
    <source>
        <dbReference type="SAM" id="MobiDB-lite"/>
    </source>
</evidence>
<dbReference type="EMBL" id="CP066681">
    <property type="protein sequence ID" value="QQG36932.1"/>
    <property type="molecule type" value="Genomic_DNA"/>
</dbReference>
<gene>
    <name evidence="10" type="ORF">HYS17_03945</name>
</gene>
<dbReference type="Pfam" id="PF01432">
    <property type="entry name" value="Peptidase_M3"/>
    <property type="match status" value="1"/>
</dbReference>
<accession>A0A7T5R3M2</accession>
<dbReference type="InterPro" id="IPR001567">
    <property type="entry name" value="Pept_M3A_M3B_dom"/>
</dbReference>
<dbReference type="GO" id="GO:0006508">
    <property type="term" value="P:proteolysis"/>
    <property type="evidence" value="ECO:0007669"/>
    <property type="project" value="UniProtKB-KW"/>
</dbReference>
<dbReference type="Gene3D" id="1.10.1370.40">
    <property type="match status" value="1"/>
</dbReference>
<name>A0A7T5R3M2_9BACT</name>
<organism evidence="10 11">
    <name type="scientific">Micavibrio aeruginosavorus</name>
    <dbReference type="NCBI Taxonomy" id="349221"/>
    <lineage>
        <taxon>Bacteria</taxon>
        <taxon>Pseudomonadati</taxon>
        <taxon>Bdellovibrionota</taxon>
        <taxon>Bdellovibrionia</taxon>
        <taxon>Bdellovibrionales</taxon>
        <taxon>Pseudobdellovibrionaceae</taxon>
        <taxon>Micavibrio</taxon>
    </lineage>
</organism>
<dbReference type="InterPro" id="IPR045090">
    <property type="entry name" value="Pept_M3A_M3B"/>
</dbReference>
<feature type="compositionally biased region" description="Basic and acidic residues" evidence="8">
    <location>
        <begin position="669"/>
        <end position="681"/>
    </location>
</feature>
<dbReference type="GO" id="GO:0046872">
    <property type="term" value="F:metal ion binding"/>
    <property type="evidence" value="ECO:0007669"/>
    <property type="project" value="UniProtKB-UniRule"/>
</dbReference>
<dbReference type="GO" id="GO:0004222">
    <property type="term" value="F:metalloendopeptidase activity"/>
    <property type="evidence" value="ECO:0007669"/>
    <property type="project" value="InterPro"/>
</dbReference>
<sequence>MASVNPLLAHSTLPNQAPVFDKIKDKHFLPAMRAALKEARAEIRAIKTNPEQPTFTNTIEAFELAGERLGILSSLLSNQMLAAGTPELKAAEDKISPLRAKFSMAAFTDIGMFKRVKTVWDLQHNDPALTTEQRTLLKKTYDGFRNGGALLKGAAKKRLKDIVEEMSTLGSDFSENVKKDVEVFALIVTDKDDMKGLPEDAIAAAAEEAKARGLENRWVFTLDYPSYGPFMTYADNRDLREQMWRAYGSRGWKTANDNQDLIRRIVTLSHEKAQLLGYKNHAAAVLEDRMAQTPETVARFLEQLRNAYKPAALKDLESLKAFAASRGQDDLKPWDVNYYSEKQQQELYGFSSEDLKPYFPLEKVLGGAFDHFSRQFGLEFAENRQYPTWHEDVKAFDVTDRQTGEFVGTLYTDFHPRKGKKGGAWMTDYRAQGLYQGRIERPVVAIECNFTKPLPDKPALLDHGEVTTLFHELGHALHGLLSDVTYRSKASPYVPWDCVELPSQVQENWAYQRETLALISGHYQTGEKIPEDLYQKLIAAKNYMAGYAGLRQVNLATLDQAWYNTDPKEIEEKFGFDVLAFEKAATEDTRLFPMLAGPTSTSFTHIFAGGYDAGYYSYKWAEVLDADAFEYLTELDTYDTYRLDKYRREFLAKGGTDNPATLYRNFRGQDADPEALPRREGLLPPKPTFF</sequence>
<evidence type="ECO:0000256" key="7">
    <source>
        <dbReference type="RuleBase" id="RU003435"/>
    </source>
</evidence>
<dbReference type="Proteomes" id="UP000595362">
    <property type="component" value="Chromosome"/>
</dbReference>
<dbReference type="InterPro" id="IPR024079">
    <property type="entry name" value="MetalloPept_cat_dom_sf"/>
</dbReference>
<evidence type="ECO:0000256" key="4">
    <source>
        <dbReference type="ARBA" id="ARBA00022801"/>
    </source>
</evidence>
<keyword evidence="4 7" id="KW-0378">Hydrolase</keyword>
<evidence type="ECO:0000313" key="10">
    <source>
        <dbReference type="EMBL" id="QQG36932.1"/>
    </source>
</evidence>
<dbReference type="InterPro" id="IPR034005">
    <property type="entry name" value="M3A_DCP"/>
</dbReference>
<dbReference type="Gene3D" id="1.10.1370.10">
    <property type="entry name" value="Neurolysin, domain 3"/>
    <property type="match status" value="1"/>
</dbReference>
<dbReference type="Gene3D" id="3.40.390.10">
    <property type="entry name" value="Collagenase (Catalytic Domain)"/>
    <property type="match status" value="1"/>
</dbReference>
<evidence type="ECO:0000259" key="9">
    <source>
        <dbReference type="Pfam" id="PF01432"/>
    </source>
</evidence>
<dbReference type="FunFam" id="3.40.390.10:FF:000009">
    <property type="entry name" value="Oligopeptidase A"/>
    <property type="match status" value="1"/>
</dbReference>
<feature type="domain" description="Peptidase M3A/M3B catalytic" evidence="9">
    <location>
        <begin position="230"/>
        <end position="678"/>
    </location>
</feature>
<evidence type="ECO:0000256" key="2">
    <source>
        <dbReference type="ARBA" id="ARBA00022670"/>
    </source>
</evidence>
<keyword evidence="6 7" id="KW-0482">Metalloprotease</keyword>
<dbReference type="CDD" id="cd06456">
    <property type="entry name" value="M3A_DCP"/>
    <property type="match status" value="1"/>
</dbReference>
<comment type="cofactor">
    <cofactor evidence="7">
        <name>Zn(2+)</name>
        <dbReference type="ChEBI" id="CHEBI:29105"/>
    </cofactor>
    <text evidence="7">Binds 1 zinc ion.</text>
</comment>
<keyword evidence="3 7" id="KW-0479">Metal-binding</keyword>
<evidence type="ECO:0000256" key="5">
    <source>
        <dbReference type="ARBA" id="ARBA00022833"/>
    </source>
</evidence>
<protein>
    <submittedName>
        <fullName evidence="10">M3 family metallopeptidase</fullName>
    </submittedName>
</protein>
<comment type="similarity">
    <text evidence="1 7">Belongs to the peptidase M3 family.</text>
</comment>
<reference evidence="10 11" key="1">
    <citation type="submission" date="2020-07" db="EMBL/GenBank/DDBJ databases">
        <title>Huge and variable diversity of episymbiotic CPR bacteria and DPANN archaea in groundwater ecosystems.</title>
        <authorList>
            <person name="He C.Y."/>
            <person name="Keren R."/>
            <person name="Whittaker M."/>
            <person name="Farag I.F."/>
            <person name="Doudna J."/>
            <person name="Cate J.H.D."/>
            <person name="Banfield J.F."/>
        </authorList>
    </citation>
    <scope>NUCLEOTIDE SEQUENCE [LARGE SCALE GENOMIC DNA]</scope>
    <source>
        <strain evidence="10">NC_groundwater_70_Ag_B-0.1um_54_66</strain>
    </source>
</reference>
<dbReference type="AlphaFoldDB" id="A0A7T5R3M2"/>
<dbReference type="SUPFAM" id="SSF55486">
    <property type="entry name" value="Metalloproteases ('zincins'), catalytic domain"/>
    <property type="match status" value="1"/>
</dbReference>
<dbReference type="PANTHER" id="PTHR43660">
    <property type="entry name" value="DIPEPTIDYL CARBOXYPEPTIDASE"/>
    <property type="match status" value="1"/>
</dbReference>
<evidence type="ECO:0000313" key="11">
    <source>
        <dbReference type="Proteomes" id="UP000595362"/>
    </source>
</evidence>
<dbReference type="InterPro" id="IPR024077">
    <property type="entry name" value="Neurolysin/TOP_dom2"/>
</dbReference>
<evidence type="ECO:0000256" key="3">
    <source>
        <dbReference type="ARBA" id="ARBA00022723"/>
    </source>
</evidence>